<reference evidence="5 6" key="1">
    <citation type="submission" date="2015-02" db="EMBL/GenBank/DDBJ databases">
        <title>Draft genome sequences of ten Microbacterium spp. with emphasis on heavy metal contaminated environments.</title>
        <authorList>
            <person name="Corretto E."/>
        </authorList>
    </citation>
    <scope>NUCLEOTIDE SEQUENCE [LARGE SCALE GENOMIC DNA]</scope>
    <source>
        <strain evidence="5 6">BEL4b</strain>
    </source>
</reference>
<dbReference type="GO" id="GO:0102130">
    <property type="term" value="F:malonyl-CoA methyltransferase activity"/>
    <property type="evidence" value="ECO:0007669"/>
    <property type="project" value="UniProtKB-EC"/>
</dbReference>
<dbReference type="AlphaFoldDB" id="A0A0F0L4H9"/>
<dbReference type="InterPro" id="IPR013216">
    <property type="entry name" value="Methyltransf_11"/>
</dbReference>
<dbReference type="PATRIC" id="fig|82380.11.peg.3165"/>
<evidence type="ECO:0000313" key="5">
    <source>
        <dbReference type="EMBL" id="KJL28068.1"/>
    </source>
</evidence>
<dbReference type="InterPro" id="IPR051052">
    <property type="entry name" value="Diverse_substrate_MTase"/>
</dbReference>
<keyword evidence="2 5" id="KW-0489">Methyltransferase</keyword>
<keyword evidence="3 5" id="KW-0808">Transferase</keyword>
<proteinExistence type="inferred from homology"/>
<dbReference type="Proteomes" id="UP000033640">
    <property type="component" value="Unassembled WGS sequence"/>
</dbReference>
<evidence type="ECO:0000256" key="3">
    <source>
        <dbReference type="ARBA" id="ARBA00022679"/>
    </source>
</evidence>
<dbReference type="Pfam" id="PF08241">
    <property type="entry name" value="Methyltransf_11"/>
    <property type="match status" value="1"/>
</dbReference>
<dbReference type="CDD" id="cd02440">
    <property type="entry name" value="AdoMet_MTases"/>
    <property type="match status" value="1"/>
</dbReference>
<protein>
    <submittedName>
        <fullName evidence="5">Malonyl-[acyl-carrier protein] O-methyltransferase</fullName>
        <ecNumber evidence="5">2.1.1.197</ecNumber>
    </submittedName>
</protein>
<dbReference type="EC" id="2.1.1.197" evidence="5"/>
<dbReference type="GO" id="GO:0008757">
    <property type="term" value="F:S-adenosylmethionine-dependent methyltransferase activity"/>
    <property type="evidence" value="ECO:0007669"/>
    <property type="project" value="InterPro"/>
</dbReference>
<evidence type="ECO:0000313" key="6">
    <source>
        <dbReference type="Proteomes" id="UP000033640"/>
    </source>
</evidence>
<dbReference type="Gene3D" id="3.40.50.150">
    <property type="entry name" value="Vaccinia Virus protein VP39"/>
    <property type="match status" value="1"/>
</dbReference>
<comment type="caution">
    <text evidence="5">The sequence shown here is derived from an EMBL/GenBank/DDBJ whole genome shotgun (WGS) entry which is preliminary data.</text>
</comment>
<evidence type="ECO:0000256" key="2">
    <source>
        <dbReference type="ARBA" id="ARBA00022603"/>
    </source>
</evidence>
<dbReference type="SUPFAM" id="SSF53335">
    <property type="entry name" value="S-adenosyl-L-methionine-dependent methyltransferases"/>
    <property type="match status" value="1"/>
</dbReference>
<organism evidence="5 6">
    <name type="scientific">Microbacterium oxydans</name>
    <dbReference type="NCBI Taxonomy" id="82380"/>
    <lineage>
        <taxon>Bacteria</taxon>
        <taxon>Bacillati</taxon>
        <taxon>Actinomycetota</taxon>
        <taxon>Actinomycetes</taxon>
        <taxon>Micrococcales</taxon>
        <taxon>Microbacteriaceae</taxon>
        <taxon>Microbacterium</taxon>
    </lineage>
</organism>
<accession>A0A0F0L4H9</accession>
<dbReference type="GO" id="GO:0032259">
    <property type="term" value="P:methylation"/>
    <property type="evidence" value="ECO:0007669"/>
    <property type="project" value="UniProtKB-KW"/>
</dbReference>
<dbReference type="EMBL" id="JYIW01000026">
    <property type="protein sequence ID" value="KJL28068.1"/>
    <property type="molecule type" value="Genomic_DNA"/>
</dbReference>
<dbReference type="PANTHER" id="PTHR44942:SF4">
    <property type="entry name" value="METHYLTRANSFERASE TYPE 11 DOMAIN-CONTAINING PROTEIN"/>
    <property type="match status" value="1"/>
</dbReference>
<feature type="domain" description="Methyltransferase type 11" evidence="4">
    <location>
        <begin position="48"/>
        <end position="136"/>
    </location>
</feature>
<comment type="similarity">
    <text evidence="1">Belongs to the methyltransferase superfamily.</text>
</comment>
<sequence>MRWYGRGMVDDALARSFESIGADYDRYRPGFPDRAAEIILPTAVDAVLDLGAGTGKFTELLTERAARVVAVEPSEAMLDVLRRKLPTAEAMLGSAERIPVADGSIDAVTVAQAFHWFDRDPACREIARVLAPGGALGLLWNHSDPSCAWDRACHRIAHPAVGDADATTSSAADELPGFEFVGQETVRWRERIARMTYVRRWGTVSSFLVADEERRAEMLQAVETVLDASDETRGRAEFDVPQVTDVFVYRRL</sequence>
<dbReference type="InterPro" id="IPR029063">
    <property type="entry name" value="SAM-dependent_MTases_sf"/>
</dbReference>
<evidence type="ECO:0000256" key="1">
    <source>
        <dbReference type="ARBA" id="ARBA00008361"/>
    </source>
</evidence>
<name>A0A0F0L4H9_9MICO</name>
<evidence type="ECO:0000259" key="4">
    <source>
        <dbReference type="Pfam" id="PF08241"/>
    </source>
</evidence>
<dbReference type="PANTHER" id="PTHR44942">
    <property type="entry name" value="METHYLTRANSF_11 DOMAIN-CONTAINING PROTEIN"/>
    <property type="match status" value="1"/>
</dbReference>
<gene>
    <name evidence="5" type="primary">bioC</name>
    <name evidence="5" type="ORF">RS83_03133</name>
</gene>